<keyword evidence="1" id="KW-0812">Transmembrane</keyword>
<evidence type="ECO:0008006" key="4">
    <source>
        <dbReference type="Google" id="ProtNLM"/>
    </source>
</evidence>
<dbReference type="AlphaFoldDB" id="A0AAP0P1N7"/>
<organism evidence="2 3">
    <name type="scientific">Stephania cephalantha</name>
    <dbReference type="NCBI Taxonomy" id="152367"/>
    <lineage>
        <taxon>Eukaryota</taxon>
        <taxon>Viridiplantae</taxon>
        <taxon>Streptophyta</taxon>
        <taxon>Embryophyta</taxon>
        <taxon>Tracheophyta</taxon>
        <taxon>Spermatophyta</taxon>
        <taxon>Magnoliopsida</taxon>
        <taxon>Ranunculales</taxon>
        <taxon>Menispermaceae</taxon>
        <taxon>Menispermoideae</taxon>
        <taxon>Cissampelideae</taxon>
        <taxon>Stephania</taxon>
    </lineage>
</organism>
<keyword evidence="3" id="KW-1185">Reference proteome</keyword>
<feature type="transmembrane region" description="Helical" evidence="1">
    <location>
        <begin position="70"/>
        <end position="93"/>
    </location>
</feature>
<gene>
    <name evidence="2" type="ORF">Scep_015874</name>
</gene>
<keyword evidence="1" id="KW-0472">Membrane</keyword>
<keyword evidence="1" id="KW-1133">Transmembrane helix</keyword>
<reference evidence="2 3" key="1">
    <citation type="submission" date="2024-01" db="EMBL/GenBank/DDBJ databases">
        <title>Genome assemblies of Stephania.</title>
        <authorList>
            <person name="Yang L."/>
        </authorList>
    </citation>
    <scope>NUCLEOTIDE SEQUENCE [LARGE SCALE GENOMIC DNA]</scope>
    <source>
        <strain evidence="2">JXDWG</strain>
        <tissue evidence="2">Leaf</tissue>
    </source>
</reference>
<evidence type="ECO:0000313" key="3">
    <source>
        <dbReference type="Proteomes" id="UP001419268"/>
    </source>
</evidence>
<evidence type="ECO:0000313" key="2">
    <source>
        <dbReference type="EMBL" id="KAK9127028.1"/>
    </source>
</evidence>
<comment type="caution">
    <text evidence="2">The sequence shown here is derived from an EMBL/GenBank/DDBJ whole genome shotgun (WGS) entry which is preliminary data.</text>
</comment>
<protein>
    <recommendedName>
        <fullName evidence="4">Transmembrane protein</fullName>
    </recommendedName>
</protein>
<accession>A0AAP0P1N7</accession>
<name>A0AAP0P1N7_9MAGN</name>
<proteinExistence type="predicted"/>
<evidence type="ECO:0000256" key="1">
    <source>
        <dbReference type="SAM" id="Phobius"/>
    </source>
</evidence>
<sequence>MRLVLMEGLSLRINVVVLIGTFTKVPIYLTYISNKIIKVDFGLHHFRSSSVSVISQSSFPHLHYRPWSSFPHLLLVIVFVIVLGRVRIFITVLDHRLRHRHRLLLRLHSLAESASSSPSSVFIAIFIPAYSFDENSIELKRIVCKDDE</sequence>
<feature type="transmembrane region" description="Helical" evidence="1">
    <location>
        <begin position="12"/>
        <end position="31"/>
    </location>
</feature>
<dbReference type="EMBL" id="JBBNAG010000006">
    <property type="protein sequence ID" value="KAK9127028.1"/>
    <property type="molecule type" value="Genomic_DNA"/>
</dbReference>
<dbReference type="Proteomes" id="UP001419268">
    <property type="component" value="Unassembled WGS sequence"/>
</dbReference>